<feature type="domain" description="TPX2 central" evidence="2">
    <location>
        <begin position="253"/>
        <end position="418"/>
    </location>
</feature>
<dbReference type="Proteomes" id="UP000813463">
    <property type="component" value="Chromosome 6"/>
</dbReference>
<dbReference type="RefSeq" id="XP_021844520.2">
    <property type="nucleotide sequence ID" value="XM_021988828.2"/>
</dbReference>
<feature type="compositionally biased region" description="Basic and acidic residues" evidence="1">
    <location>
        <begin position="484"/>
        <end position="495"/>
    </location>
</feature>
<accession>A0A9R0I994</accession>
<dbReference type="GeneID" id="110784376"/>
<dbReference type="GO" id="GO:0008017">
    <property type="term" value="F:microtubule binding"/>
    <property type="evidence" value="ECO:0000318"/>
    <property type="project" value="GO_Central"/>
</dbReference>
<dbReference type="GO" id="GO:0060236">
    <property type="term" value="P:regulation of mitotic spindle organization"/>
    <property type="evidence" value="ECO:0007669"/>
    <property type="project" value="InterPro"/>
</dbReference>
<reference evidence="4" key="2">
    <citation type="submission" date="2025-08" db="UniProtKB">
        <authorList>
            <consortium name="RefSeq"/>
        </authorList>
    </citation>
    <scope>IDENTIFICATION</scope>
    <source>
        <tissue evidence="4">Leaf</tissue>
    </source>
</reference>
<evidence type="ECO:0000256" key="1">
    <source>
        <dbReference type="SAM" id="MobiDB-lite"/>
    </source>
</evidence>
<evidence type="ECO:0000313" key="3">
    <source>
        <dbReference type="Proteomes" id="UP000813463"/>
    </source>
</evidence>
<feature type="compositionally biased region" description="Polar residues" evidence="1">
    <location>
        <begin position="323"/>
        <end position="338"/>
    </location>
</feature>
<name>A0A9R0I994_SPIOL</name>
<proteinExistence type="predicted"/>
<gene>
    <name evidence="4" type="primary">LOC110784376</name>
</gene>
<dbReference type="InterPro" id="IPR009675">
    <property type="entry name" value="TPX2_fam"/>
</dbReference>
<reference evidence="3" key="1">
    <citation type="journal article" date="2021" name="Nat. Commun.">
        <title>Genomic analyses provide insights into spinach domestication and the genetic basis of agronomic traits.</title>
        <authorList>
            <person name="Cai X."/>
            <person name="Sun X."/>
            <person name="Xu C."/>
            <person name="Sun H."/>
            <person name="Wang X."/>
            <person name="Ge C."/>
            <person name="Zhang Z."/>
            <person name="Wang Q."/>
            <person name="Fei Z."/>
            <person name="Jiao C."/>
            <person name="Wang Q."/>
        </authorList>
    </citation>
    <scope>NUCLEOTIDE SEQUENCE [LARGE SCALE GENOMIC DNA]</scope>
    <source>
        <strain evidence="3">cv. Varoflay</strain>
    </source>
</reference>
<dbReference type="InterPro" id="IPR027330">
    <property type="entry name" value="TPX2_central_dom"/>
</dbReference>
<dbReference type="GO" id="GO:0005880">
    <property type="term" value="C:nuclear microtubule"/>
    <property type="evidence" value="ECO:0000318"/>
    <property type="project" value="GO_Central"/>
</dbReference>
<protein>
    <submittedName>
        <fullName evidence="4">Protein TPX2</fullName>
    </submittedName>
</protein>
<dbReference type="Pfam" id="PF12214">
    <property type="entry name" value="TPX2_importin"/>
    <property type="match status" value="1"/>
</dbReference>
<organism evidence="3 4">
    <name type="scientific">Spinacia oleracea</name>
    <name type="common">Spinach</name>
    <dbReference type="NCBI Taxonomy" id="3562"/>
    <lineage>
        <taxon>Eukaryota</taxon>
        <taxon>Viridiplantae</taxon>
        <taxon>Streptophyta</taxon>
        <taxon>Embryophyta</taxon>
        <taxon>Tracheophyta</taxon>
        <taxon>Spermatophyta</taxon>
        <taxon>Magnoliopsida</taxon>
        <taxon>eudicotyledons</taxon>
        <taxon>Gunneridae</taxon>
        <taxon>Pentapetalae</taxon>
        <taxon>Caryophyllales</taxon>
        <taxon>Chenopodiaceae</taxon>
        <taxon>Chenopodioideae</taxon>
        <taxon>Anserineae</taxon>
        <taxon>Spinacia</taxon>
    </lineage>
</organism>
<sequence length="522" mass="58944">MDEEMEMEEEIIQVYEVFEIDFDYEFDATRFFDFTRPESEAESRFSESWFGKAPSYPPSPFIAQLNGLNSPRVDVSPMSKYNDRLSMDDGDADIDEHTKYCNQDEARREDSSQALSKTICDKGFPNSQNQAKCFQGGSSTGFTFFNHLAYDVKKTKPKPFAKPYTRKTSTLMKPTASQLARQNQQHQASGTLRLQKNDVISGAHSGIESQASKRQKLDGGLRRIVDMKTPVNLTHKQPKKDAAVHGMNTHTKLRITIPREPDFATAHRAERFRSTSTKEMENPTATTCRFKARPFTRKILEAPVPSFPRRITQHLPDLKASHLKSTGRTNQHTSTSVSAPVCQNDKVLTKVQADSSLETGNNDGNRSDSVDVPKVAARQVVHSFKARPLDRKILTSRGDLGVFRNNKRDVTVPKEFEFHTAKRTQPNLPTELFSKLSLAGEPRPKNCAQIDVPQRTSIPAKGSKENRWEPCQKNNQNITHQAKGKQDTHNGKDRLTVTNRRIGEVNPRNGTSRTLGSCRQQH</sequence>
<dbReference type="PANTHER" id="PTHR14326:SF15">
    <property type="entry name" value="OS06G0130200 PROTEIN"/>
    <property type="match status" value="1"/>
</dbReference>
<dbReference type="GO" id="GO:0090307">
    <property type="term" value="P:mitotic spindle assembly"/>
    <property type="evidence" value="ECO:0000318"/>
    <property type="project" value="GO_Central"/>
</dbReference>
<dbReference type="GO" id="GO:0030295">
    <property type="term" value="F:protein kinase activator activity"/>
    <property type="evidence" value="ECO:0000318"/>
    <property type="project" value="GO_Central"/>
</dbReference>
<dbReference type="AlphaFoldDB" id="A0A9R0I994"/>
<dbReference type="PANTHER" id="PTHR14326">
    <property type="entry name" value="TARGETING PROTEIN FOR XKLP2"/>
    <property type="match status" value="1"/>
</dbReference>
<evidence type="ECO:0000313" key="4">
    <source>
        <dbReference type="RefSeq" id="XP_021844520.2"/>
    </source>
</evidence>
<keyword evidence="3" id="KW-1185">Reference proteome</keyword>
<feature type="region of interest" description="Disordered" evidence="1">
    <location>
        <begin position="458"/>
        <end position="522"/>
    </location>
</feature>
<feature type="compositionally biased region" description="Polar residues" evidence="1">
    <location>
        <begin position="508"/>
        <end position="522"/>
    </location>
</feature>
<evidence type="ECO:0000259" key="2">
    <source>
        <dbReference type="Pfam" id="PF12214"/>
    </source>
</evidence>
<dbReference type="KEGG" id="soe:110784376"/>
<dbReference type="GO" id="GO:0005819">
    <property type="term" value="C:spindle"/>
    <property type="evidence" value="ECO:0007669"/>
    <property type="project" value="InterPro"/>
</dbReference>
<feature type="region of interest" description="Disordered" evidence="1">
    <location>
        <begin position="319"/>
        <end position="341"/>
    </location>
</feature>